<feature type="compositionally biased region" description="Acidic residues" evidence="2">
    <location>
        <begin position="80"/>
        <end position="106"/>
    </location>
</feature>
<protein>
    <submittedName>
        <fullName evidence="6">LPXTG-motif cell wall-anchored protein</fullName>
    </submittedName>
</protein>
<dbReference type="SUPFAM" id="SSF53474">
    <property type="entry name" value="alpha/beta-Hydrolases"/>
    <property type="match status" value="1"/>
</dbReference>
<feature type="region of interest" description="Disordered" evidence="2">
    <location>
        <begin position="526"/>
        <end position="585"/>
    </location>
</feature>
<comment type="caution">
    <text evidence="6">The sequence shown here is derived from an EMBL/GenBank/DDBJ whole genome shotgun (WGS) entry which is preliminary data.</text>
</comment>
<feature type="chain" id="PRO_5018327879" evidence="4">
    <location>
        <begin position="32"/>
        <end position="616"/>
    </location>
</feature>
<feature type="transmembrane region" description="Helical" evidence="3">
    <location>
        <begin position="587"/>
        <end position="606"/>
    </location>
</feature>
<dbReference type="InterPro" id="IPR050955">
    <property type="entry name" value="Plant_Biomass_Hydrol_Est"/>
</dbReference>
<feature type="compositionally biased region" description="Acidic residues" evidence="2">
    <location>
        <begin position="533"/>
        <end position="545"/>
    </location>
</feature>
<evidence type="ECO:0000256" key="2">
    <source>
        <dbReference type="SAM" id="MobiDB-lite"/>
    </source>
</evidence>
<evidence type="ECO:0000256" key="3">
    <source>
        <dbReference type="SAM" id="Phobius"/>
    </source>
</evidence>
<sequence>MARASAMTPKHWRAGLLAVPLALALGTPAVALDEPPEPVEDGAAALDEATSEEVAESDDAAEPEGSGDGADGEVAGGEVPGDDVDGEATSEEVETEELTSEDTMVEVEPDIDVVATGEILDAVAIVEIVPEGPQVSAVALEYDVLLDLESIDVGAFEVAVDIEVSGDFATPISGTRTVARAYSSAAPSPGQWSTGNWVVIELDPSDGLGGASYYNVFTEFVDLAGAYEIQQVAELEGADGVIPAQDAAVLTTGARTLVVDDYEALEYTGTAGATVPYRFFEPQLSPGEQVPLVVSLHGHGESGSDNYAQVAGNQISVAFADPARQAGAPAYVLSPQAGRADPGQGGWWDPATQEAVIELVRQTMEQYPGIDPERIYLTGLSMGAYGSWAILPTTTDLFAAAVLVCGAGDEETALKTLSDLPIWALHSVDDFVVPYDAPGSGLRILRAFEDAGAPVVWSEWDGNAPRSEQELAAANARLEAAATGARHLFTTFPAGTTPVNPHASWVPTYANSQVLDWLFEQRLDVLPAPEPTPEPEPEPEPEPSPEPEPTGPPAENATDEPSDVVEGSPAPSTPGADPLPATGAEPMGLMMLAGVLSVLGAALVASRARLRVVAGR</sequence>
<dbReference type="EMBL" id="RKHK01000001">
    <property type="protein sequence ID" value="ROR74312.1"/>
    <property type="molecule type" value="Genomic_DNA"/>
</dbReference>
<keyword evidence="3" id="KW-0812">Transmembrane</keyword>
<dbReference type="PANTHER" id="PTHR43037">
    <property type="entry name" value="UNNAMED PRODUCT-RELATED"/>
    <property type="match status" value="1"/>
</dbReference>
<dbReference type="Gene3D" id="2.60.40.2180">
    <property type="match status" value="1"/>
</dbReference>
<evidence type="ECO:0000259" key="5">
    <source>
        <dbReference type="Pfam" id="PF18435"/>
    </source>
</evidence>
<dbReference type="InterPro" id="IPR041172">
    <property type="entry name" value="EstA_Ig-like_N"/>
</dbReference>
<dbReference type="RefSeq" id="WP_170163309.1">
    <property type="nucleotide sequence ID" value="NZ_RKHK01000001.1"/>
</dbReference>
<keyword evidence="3" id="KW-0472">Membrane</keyword>
<dbReference type="Gene3D" id="3.40.50.1820">
    <property type="entry name" value="alpha/beta hydrolase"/>
    <property type="match status" value="1"/>
</dbReference>
<dbReference type="Pfam" id="PF18435">
    <property type="entry name" value="EstA_Ig_like"/>
    <property type="match status" value="1"/>
</dbReference>
<name>A0A3N2BGC6_9MICO</name>
<dbReference type="NCBIfam" id="TIGR01167">
    <property type="entry name" value="LPXTG_anchor"/>
    <property type="match status" value="1"/>
</dbReference>
<dbReference type="InterPro" id="IPR029058">
    <property type="entry name" value="AB_hydrolase_fold"/>
</dbReference>
<keyword evidence="3" id="KW-1133">Transmembrane helix</keyword>
<evidence type="ECO:0000256" key="1">
    <source>
        <dbReference type="ARBA" id="ARBA00022729"/>
    </source>
</evidence>
<evidence type="ECO:0000313" key="6">
    <source>
        <dbReference type="EMBL" id="ROR74312.1"/>
    </source>
</evidence>
<reference evidence="6 7" key="1">
    <citation type="submission" date="2018-11" db="EMBL/GenBank/DDBJ databases">
        <title>Sequencing the genomes of 1000 actinobacteria strains.</title>
        <authorList>
            <person name="Klenk H.-P."/>
        </authorList>
    </citation>
    <scope>NUCLEOTIDE SEQUENCE [LARGE SCALE GENOMIC DNA]</scope>
    <source>
        <strain evidence="6 7">DSM 11294</strain>
    </source>
</reference>
<dbReference type="AlphaFoldDB" id="A0A3N2BGC6"/>
<gene>
    <name evidence="6" type="ORF">EDD31_2720</name>
</gene>
<keyword evidence="7" id="KW-1185">Reference proteome</keyword>
<evidence type="ECO:0000313" key="7">
    <source>
        <dbReference type="Proteomes" id="UP000280668"/>
    </source>
</evidence>
<dbReference type="Proteomes" id="UP000280668">
    <property type="component" value="Unassembled WGS sequence"/>
</dbReference>
<feature type="compositionally biased region" description="Acidic residues" evidence="2">
    <location>
        <begin position="49"/>
        <end position="62"/>
    </location>
</feature>
<feature type="signal peptide" evidence="4">
    <location>
        <begin position="1"/>
        <end position="31"/>
    </location>
</feature>
<evidence type="ECO:0000256" key="4">
    <source>
        <dbReference type="SAM" id="SignalP"/>
    </source>
</evidence>
<organism evidence="6 7">
    <name type="scientific">Bogoriella caseilytica</name>
    <dbReference type="NCBI Taxonomy" id="56055"/>
    <lineage>
        <taxon>Bacteria</taxon>
        <taxon>Bacillati</taxon>
        <taxon>Actinomycetota</taxon>
        <taxon>Actinomycetes</taxon>
        <taxon>Micrococcales</taxon>
        <taxon>Bogoriellaceae</taxon>
        <taxon>Bogoriella</taxon>
    </lineage>
</organism>
<accession>A0A3N2BGC6</accession>
<keyword evidence="1 4" id="KW-0732">Signal</keyword>
<proteinExistence type="predicted"/>
<feature type="domain" description="Esterase Ig-like N-terminal" evidence="5">
    <location>
        <begin position="122"/>
        <end position="241"/>
    </location>
</feature>
<feature type="region of interest" description="Disordered" evidence="2">
    <location>
        <begin position="31"/>
        <end position="106"/>
    </location>
</feature>
<feature type="compositionally biased region" description="Gly residues" evidence="2">
    <location>
        <begin position="66"/>
        <end position="79"/>
    </location>
</feature>
<dbReference type="PANTHER" id="PTHR43037:SF1">
    <property type="entry name" value="BLL1128 PROTEIN"/>
    <property type="match status" value="1"/>
</dbReference>